<dbReference type="InterPro" id="IPR020476">
    <property type="entry name" value="Nudix_hydrolase"/>
</dbReference>
<evidence type="ECO:0000256" key="5">
    <source>
        <dbReference type="SAM" id="MobiDB-lite"/>
    </source>
</evidence>
<dbReference type="PRINTS" id="PR00502">
    <property type="entry name" value="NUDIXFAMILY"/>
</dbReference>
<dbReference type="PANTHER" id="PTHR43046:SF16">
    <property type="entry name" value="ADP-RIBOSE PYROPHOSPHATASE YJHB-RELATED"/>
    <property type="match status" value="1"/>
</dbReference>
<evidence type="ECO:0000313" key="7">
    <source>
        <dbReference type="EMBL" id="MFI7586872.1"/>
    </source>
</evidence>
<dbReference type="PROSITE" id="PS51462">
    <property type="entry name" value="NUDIX"/>
    <property type="match status" value="1"/>
</dbReference>
<dbReference type="EMBL" id="JBITLV010000002">
    <property type="protein sequence ID" value="MFI7586872.1"/>
    <property type="molecule type" value="Genomic_DNA"/>
</dbReference>
<protein>
    <submittedName>
        <fullName evidence="7">NUDIX domain-containing protein</fullName>
    </submittedName>
</protein>
<sequence>MGRVQFFDGSGDEPSPPPGSFRVGASALVLDDAGRVLLQQRRDNGLWALPGGAVDPGESVGAAAAREACEETGYDVEPLYVVGVYSDPRHVFVYPGGEARQEFVVCVACRLVGGALAVSEESREVGWFTPSELEALTMHPRVRARIEDHLAGRRALLG</sequence>
<evidence type="ECO:0000256" key="1">
    <source>
        <dbReference type="ARBA" id="ARBA00001946"/>
    </source>
</evidence>
<feature type="region of interest" description="Disordered" evidence="5">
    <location>
        <begin position="1"/>
        <end position="21"/>
    </location>
</feature>
<dbReference type="Proteomes" id="UP001612915">
    <property type="component" value="Unassembled WGS sequence"/>
</dbReference>
<organism evidence="7 8">
    <name type="scientific">Spongisporangium articulatum</name>
    <dbReference type="NCBI Taxonomy" id="3362603"/>
    <lineage>
        <taxon>Bacteria</taxon>
        <taxon>Bacillati</taxon>
        <taxon>Actinomycetota</taxon>
        <taxon>Actinomycetes</taxon>
        <taxon>Kineosporiales</taxon>
        <taxon>Kineosporiaceae</taxon>
        <taxon>Spongisporangium</taxon>
    </lineage>
</organism>
<dbReference type="SUPFAM" id="SSF55811">
    <property type="entry name" value="Nudix"/>
    <property type="match status" value="1"/>
</dbReference>
<comment type="caution">
    <text evidence="7">The sequence shown here is derived from an EMBL/GenBank/DDBJ whole genome shotgun (WGS) entry which is preliminary data.</text>
</comment>
<gene>
    <name evidence="7" type="ORF">ACIB24_07335</name>
</gene>
<dbReference type="PANTHER" id="PTHR43046">
    <property type="entry name" value="GDP-MANNOSE MANNOSYL HYDROLASE"/>
    <property type="match status" value="1"/>
</dbReference>
<proteinExistence type="inferred from homology"/>
<reference evidence="7 8" key="1">
    <citation type="submission" date="2024-10" db="EMBL/GenBank/DDBJ databases">
        <title>The Natural Products Discovery Center: Release of the First 8490 Sequenced Strains for Exploring Actinobacteria Biosynthetic Diversity.</title>
        <authorList>
            <person name="Kalkreuter E."/>
            <person name="Kautsar S.A."/>
            <person name="Yang D."/>
            <person name="Bader C.D."/>
            <person name="Teijaro C.N."/>
            <person name="Fluegel L."/>
            <person name="Davis C.M."/>
            <person name="Simpson J.R."/>
            <person name="Lauterbach L."/>
            <person name="Steele A.D."/>
            <person name="Gui C."/>
            <person name="Meng S."/>
            <person name="Li G."/>
            <person name="Viehrig K."/>
            <person name="Ye F."/>
            <person name="Su P."/>
            <person name="Kiefer A.F."/>
            <person name="Nichols A."/>
            <person name="Cepeda A.J."/>
            <person name="Yan W."/>
            <person name="Fan B."/>
            <person name="Jiang Y."/>
            <person name="Adhikari A."/>
            <person name="Zheng C.-J."/>
            <person name="Schuster L."/>
            <person name="Cowan T.M."/>
            <person name="Smanski M.J."/>
            <person name="Chevrette M.G."/>
            <person name="De Carvalho L.P.S."/>
            <person name="Shen B."/>
        </authorList>
    </citation>
    <scope>NUCLEOTIDE SEQUENCE [LARGE SCALE GENOMIC DNA]</scope>
    <source>
        <strain evidence="7 8">NPDC049639</strain>
    </source>
</reference>
<dbReference type="PROSITE" id="PS00893">
    <property type="entry name" value="NUDIX_BOX"/>
    <property type="match status" value="1"/>
</dbReference>
<evidence type="ECO:0000256" key="4">
    <source>
        <dbReference type="RuleBase" id="RU003476"/>
    </source>
</evidence>
<keyword evidence="8" id="KW-1185">Reference proteome</keyword>
<keyword evidence="3 4" id="KW-0378">Hydrolase</keyword>
<evidence type="ECO:0000259" key="6">
    <source>
        <dbReference type="PROSITE" id="PS51462"/>
    </source>
</evidence>
<dbReference type="Pfam" id="PF00293">
    <property type="entry name" value="NUDIX"/>
    <property type="match status" value="1"/>
</dbReference>
<evidence type="ECO:0000256" key="3">
    <source>
        <dbReference type="ARBA" id="ARBA00022801"/>
    </source>
</evidence>
<comment type="cofactor">
    <cofactor evidence="1">
        <name>Mg(2+)</name>
        <dbReference type="ChEBI" id="CHEBI:18420"/>
    </cofactor>
</comment>
<dbReference type="InterPro" id="IPR020084">
    <property type="entry name" value="NUDIX_hydrolase_CS"/>
</dbReference>
<comment type="similarity">
    <text evidence="2 4">Belongs to the Nudix hydrolase family.</text>
</comment>
<feature type="domain" description="Nudix hydrolase" evidence="6">
    <location>
        <begin position="20"/>
        <end position="150"/>
    </location>
</feature>
<evidence type="ECO:0000313" key="8">
    <source>
        <dbReference type="Proteomes" id="UP001612915"/>
    </source>
</evidence>
<dbReference type="Gene3D" id="3.90.79.10">
    <property type="entry name" value="Nucleoside Triphosphate Pyrophosphohydrolase"/>
    <property type="match status" value="1"/>
</dbReference>
<name>A0ABW8AKL4_9ACTN</name>
<dbReference type="InterPro" id="IPR015797">
    <property type="entry name" value="NUDIX_hydrolase-like_dom_sf"/>
</dbReference>
<dbReference type="RefSeq" id="WP_398277433.1">
    <property type="nucleotide sequence ID" value="NZ_JBITLV010000002.1"/>
</dbReference>
<dbReference type="InterPro" id="IPR000086">
    <property type="entry name" value="NUDIX_hydrolase_dom"/>
</dbReference>
<evidence type="ECO:0000256" key="2">
    <source>
        <dbReference type="ARBA" id="ARBA00005582"/>
    </source>
</evidence>
<accession>A0ABW8AKL4</accession>